<dbReference type="Gene3D" id="3.30.530.20">
    <property type="match status" value="1"/>
</dbReference>
<dbReference type="RefSeq" id="WP_337695534.1">
    <property type="nucleotide sequence ID" value="NZ_JBBEGN010000006.1"/>
</dbReference>
<dbReference type="EMBL" id="JBBEGN010000006">
    <property type="protein sequence ID" value="MEJ2868953.1"/>
    <property type="molecule type" value="Genomic_DNA"/>
</dbReference>
<dbReference type="SUPFAM" id="SSF55961">
    <property type="entry name" value="Bet v1-like"/>
    <property type="match status" value="1"/>
</dbReference>
<sequence>MADYEHTAHLETDPDTAFAYLADVTHLPEYFSGLESARSTGGESVHVVAVVEGERYEGEAWMHSDPGSRALRWGADRPSGYHGELFVRSVGDAASSVTVSLHTEKADGPGIEAGLADTLAQLKKALDGRTTDPAEGRSTS</sequence>
<reference evidence="1 2" key="1">
    <citation type="submission" date="2024-03" db="EMBL/GenBank/DDBJ databases">
        <title>Actinomycetospora sp. OC33-EN08, a novel actinomycete isolated from wild orchid (Aerides multiflora).</title>
        <authorList>
            <person name="Suriyachadkun C."/>
        </authorList>
    </citation>
    <scope>NUCLEOTIDE SEQUENCE [LARGE SCALE GENOMIC DNA]</scope>
    <source>
        <strain evidence="1 2">OC33-EN08</strain>
    </source>
</reference>
<dbReference type="CDD" id="cd07812">
    <property type="entry name" value="SRPBCC"/>
    <property type="match status" value="1"/>
</dbReference>
<keyword evidence="2" id="KW-1185">Reference proteome</keyword>
<gene>
    <name evidence="1" type="ORF">WCD74_14365</name>
</gene>
<evidence type="ECO:0000313" key="2">
    <source>
        <dbReference type="Proteomes" id="UP001385809"/>
    </source>
</evidence>
<comment type="caution">
    <text evidence="1">The sequence shown here is derived from an EMBL/GenBank/DDBJ whole genome shotgun (WGS) entry which is preliminary data.</text>
</comment>
<dbReference type="InterPro" id="IPR023393">
    <property type="entry name" value="START-like_dom_sf"/>
</dbReference>
<evidence type="ECO:0000313" key="1">
    <source>
        <dbReference type="EMBL" id="MEJ2868953.1"/>
    </source>
</evidence>
<organism evidence="1 2">
    <name type="scientific">Actinomycetospora aurantiaca</name>
    <dbReference type="NCBI Taxonomy" id="3129233"/>
    <lineage>
        <taxon>Bacteria</taxon>
        <taxon>Bacillati</taxon>
        <taxon>Actinomycetota</taxon>
        <taxon>Actinomycetes</taxon>
        <taxon>Pseudonocardiales</taxon>
        <taxon>Pseudonocardiaceae</taxon>
        <taxon>Actinomycetospora</taxon>
    </lineage>
</organism>
<protein>
    <submittedName>
        <fullName evidence="1">SRPBCC family protein</fullName>
    </submittedName>
</protein>
<dbReference type="Proteomes" id="UP001385809">
    <property type="component" value="Unassembled WGS sequence"/>
</dbReference>
<accession>A0ABU8MNQ3</accession>
<dbReference type="Pfam" id="PF10604">
    <property type="entry name" value="Polyketide_cyc2"/>
    <property type="match status" value="1"/>
</dbReference>
<proteinExistence type="predicted"/>
<name>A0ABU8MNQ3_9PSEU</name>
<dbReference type="InterPro" id="IPR019587">
    <property type="entry name" value="Polyketide_cyclase/dehydratase"/>
</dbReference>